<protein>
    <recommendedName>
        <fullName evidence="1">JmjC domain-containing protein</fullName>
    </recommendedName>
</protein>
<gene>
    <name evidence="2" type="ORF">VNO77_41882</name>
</gene>
<dbReference type="GO" id="GO:0032452">
    <property type="term" value="F:histone demethylase activity"/>
    <property type="evidence" value="ECO:0007669"/>
    <property type="project" value="TreeGrafter"/>
</dbReference>
<dbReference type="GO" id="GO:0000785">
    <property type="term" value="C:chromatin"/>
    <property type="evidence" value="ECO:0007669"/>
    <property type="project" value="TreeGrafter"/>
</dbReference>
<dbReference type="PANTHER" id="PTHR10694:SF106">
    <property type="entry name" value="TRANSCRIPTION FACTOR JUMONJI FAMILY PROTEIN"/>
    <property type="match status" value="1"/>
</dbReference>
<dbReference type="SMART" id="SM00558">
    <property type="entry name" value="JmjC"/>
    <property type="match status" value="1"/>
</dbReference>
<dbReference type="GO" id="GO:0005634">
    <property type="term" value="C:nucleus"/>
    <property type="evidence" value="ECO:0007669"/>
    <property type="project" value="TreeGrafter"/>
</dbReference>
<dbReference type="InterPro" id="IPR006734">
    <property type="entry name" value="PLATZ"/>
</dbReference>
<dbReference type="EMBL" id="JAYMYQ010000010">
    <property type="protein sequence ID" value="KAK7308280.1"/>
    <property type="molecule type" value="Genomic_DNA"/>
</dbReference>
<evidence type="ECO:0000259" key="1">
    <source>
        <dbReference type="PROSITE" id="PS51184"/>
    </source>
</evidence>
<organism evidence="2 3">
    <name type="scientific">Canavalia gladiata</name>
    <name type="common">Sword bean</name>
    <name type="synonym">Dolichos gladiatus</name>
    <dbReference type="NCBI Taxonomy" id="3824"/>
    <lineage>
        <taxon>Eukaryota</taxon>
        <taxon>Viridiplantae</taxon>
        <taxon>Streptophyta</taxon>
        <taxon>Embryophyta</taxon>
        <taxon>Tracheophyta</taxon>
        <taxon>Spermatophyta</taxon>
        <taxon>Magnoliopsida</taxon>
        <taxon>eudicotyledons</taxon>
        <taxon>Gunneridae</taxon>
        <taxon>Pentapetalae</taxon>
        <taxon>rosids</taxon>
        <taxon>fabids</taxon>
        <taxon>Fabales</taxon>
        <taxon>Fabaceae</taxon>
        <taxon>Papilionoideae</taxon>
        <taxon>50 kb inversion clade</taxon>
        <taxon>NPAAA clade</taxon>
        <taxon>indigoferoid/millettioid clade</taxon>
        <taxon>Phaseoleae</taxon>
        <taxon>Canavalia</taxon>
    </lineage>
</organism>
<evidence type="ECO:0000313" key="2">
    <source>
        <dbReference type="EMBL" id="KAK7308280.1"/>
    </source>
</evidence>
<dbReference type="AlphaFoldDB" id="A0AAN9JZN9"/>
<evidence type="ECO:0000313" key="3">
    <source>
        <dbReference type="Proteomes" id="UP001367508"/>
    </source>
</evidence>
<dbReference type="Pfam" id="PF04640">
    <property type="entry name" value="PLATZ"/>
    <property type="match status" value="1"/>
</dbReference>
<reference evidence="2 3" key="1">
    <citation type="submission" date="2024-01" db="EMBL/GenBank/DDBJ databases">
        <title>The genomes of 5 underutilized Papilionoideae crops provide insights into root nodulation and disease resistanc.</title>
        <authorList>
            <person name="Jiang F."/>
        </authorList>
    </citation>
    <scope>NUCLEOTIDE SEQUENCE [LARGE SCALE GENOMIC DNA]</scope>
    <source>
        <strain evidence="2">LVBAO_FW01</strain>
        <tissue evidence="2">Leaves</tissue>
    </source>
</reference>
<sequence>MGVNSTTMEAMQRGLASKIDGDLMSFAGENMVVPILVPHGGCCCGGGSGGGGGAVMENNGGGLDAMVVVVAVFCRSLHHDVIMVSQIHQVLCIPGVQSYLINSTRVVLLNKRPQPSLGKGLQILVKAASVAFLIFTSSVLWAVRFEAKVMVKAKLAKSRLIQAVVLLHNLSFDHGVLIYVSNMHSDLAVRERCSGFLQVALSVKGKRSSRIINVLLMSPAVGAVPSHPTFLDQFPGLLQKYGKIDGSNAAVNPSVDPILQTQDLILNKLWEINVKSTILSSQDHMYGNRILTKHEEDGAFQFLVHKTTMFPPKVLLQHDVAVQKPGEFVITFPRAYHAGFSHGFNCGKAVNFATDDWFPLGAEASRHYALLRMMQPL</sequence>
<accession>A0AAN9JZN9</accession>
<proteinExistence type="predicted"/>
<feature type="domain" description="JmjC" evidence="1">
    <location>
        <begin position="223"/>
        <end position="369"/>
    </location>
</feature>
<name>A0AAN9JZN9_CANGL</name>
<dbReference type="PROSITE" id="PS51184">
    <property type="entry name" value="JMJC"/>
    <property type="match status" value="1"/>
</dbReference>
<dbReference type="Proteomes" id="UP001367508">
    <property type="component" value="Unassembled WGS sequence"/>
</dbReference>
<dbReference type="InterPro" id="IPR003347">
    <property type="entry name" value="JmjC_dom"/>
</dbReference>
<dbReference type="Pfam" id="PF02373">
    <property type="entry name" value="JmjC"/>
    <property type="match status" value="1"/>
</dbReference>
<dbReference type="PANTHER" id="PTHR10694">
    <property type="entry name" value="LYSINE-SPECIFIC DEMETHYLASE"/>
    <property type="match status" value="1"/>
</dbReference>
<dbReference type="GO" id="GO:0010468">
    <property type="term" value="P:regulation of gene expression"/>
    <property type="evidence" value="ECO:0007669"/>
    <property type="project" value="TreeGrafter"/>
</dbReference>
<comment type="caution">
    <text evidence="2">The sequence shown here is derived from an EMBL/GenBank/DDBJ whole genome shotgun (WGS) entry which is preliminary data.</text>
</comment>
<dbReference type="SUPFAM" id="SSF51197">
    <property type="entry name" value="Clavaminate synthase-like"/>
    <property type="match status" value="1"/>
</dbReference>
<keyword evidence="3" id="KW-1185">Reference proteome</keyword>
<dbReference type="Gene3D" id="2.60.120.650">
    <property type="entry name" value="Cupin"/>
    <property type="match status" value="1"/>
</dbReference>